<dbReference type="Gene3D" id="3.40.30.10">
    <property type="entry name" value="Glutaredoxin"/>
    <property type="match status" value="1"/>
</dbReference>
<feature type="chain" id="PRO_5045884337" evidence="5">
    <location>
        <begin position="20"/>
        <end position="413"/>
    </location>
</feature>
<keyword evidence="8" id="KW-1185">Reference proteome</keyword>
<protein>
    <submittedName>
        <fullName evidence="7">TlpA family protein disulfide reductase</fullName>
    </submittedName>
</protein>
<keyword evidence="2" id="KW-0201">Cytochrome c-type biogenesis</keyword>
<keyword evidence="4" id="KW-0676">Redox-active center</keyword>
<dbReference type="InterPro" id="IPR036249">
    <property type="entry name" value="Thioredoxin-like_sf"/>
</dbReference>
<dbReference type="Pfam" id="PF00578">
    <property type="entry name" value="AhpC-TSA"/>
    <property type="match status" value="1"/>
</dbReference>
<keyword evidence="3" id="KW-1015">Disulfide bond</keyword>
<feature type="domain" description="Thioredoxin" evidence="6">
    <location>
        <begin position="273"/>
        <end position="413"/>
    </location>
</feature>
<evidence type="ECO:0000313" key="7">
    <source>
        <dbReference type="EMBL" id="MEF3832767.1"/>
    </source>
</evidence>
<dbReference type="PROSITE" id="PS00194">
    <property type="entry name" value="THIOREDOXIN_1"/>
    <property type="match status" value="1"/>
</dbReference>
<dbReference type="RefSeq" id="WP_303305137.1">
    <property type="nucleotide sequence ID" value="NZ_JAODOP010000004.1"/>
</dbReference>
<accession>A0ABU7XSA5</accession>
<proteinExistence type="predicted"/>
<organism evidence="7 8">
    <name type="scientific">Flavivirga spongiicola</name>
    <dbReference type="NCBI Taxonomy" id="421621"/>
    <lineage>
        <taxon>Bacteria</taxon>
        <taxon>Pseudomonadati</taxon>
        <taxon>Bacteroidota</taxon>
        <taxon>Flavobacteriia</taxon>
        <taxon>Flavobacteriales</taxon>
        <taxon>Flavobacteriaceae</taxon>
        <taxon>Flavivirga</taxon>
    </lineage>
</organism>
<evidence type="ECO:0000256" key="3">
    <source>
        <dbReference type="ARBA" id="ARBA00023157"/>
    </source>
</evidence>
<dbReference type="Proteomes" id="UP001337305">
    <property type="component" value="Unassembled WGS sequence"/>
</dbReference>
<feature type="signal peptide" evidence="5">
    <location>
        <begin position="1"/>
        <end position="19"/>
    </location>
</feature>
<dbReference type="InterPro" id="IPR017937">
    <property type="entry name" value="Thioredoxin_CS"/>
</dbReference>
<dbReference type="CDD" id="cd02966">
    <property type="entry name" value="TlpA_like_family"/>
    <property type="match status" value="1"/>
</dbReference>
<dbReference type="InterPro" id="IPR050553">
    <property type="entry name" value="Thioredoxin_ResA/DsbE_sf"/>
</dbReference>
<dbReference type="InterPro" id="IPR013766">
    <property type="entry name" value="Thioredoxin_domain"/>
</dbReference>
<dbReference type="PANTHER" id="PTHR42852:SF6">
    <property type="entry name" value="THIOL:DISULFIDE INTERCHANGE PROTEIN DSBE"/>
    <property type="match status" value="1"/>
</dbReference>
<reference evidence="7 8" key="1">
    <citation type="submission" date="2022-09" db="EMBL/GenBank/DDBJ databases">
        <title>Genome sequencing of Flavivirga sp. MEBiC05379.</title>
        <authorList>
            <person name="Oh H.-M."/>
            <person name="Kwon K.K."/>
            <person name="Park M.J."/>
            <person name="Yang S.-H."/>
        </authorList>
    </citation>
    <scope>NUCLEOTIDE SEQUENCE [LARGE SCALE GENOMIC DNA]</scope>
    <source>
        <strain evidence="7 8">MEBiC05379</strain>
    </source>
</reference>
<dbReference type="InterPro" id="IPR000866">
    <property type="entry name" value="AhpC/TSA"/>
</dbReference>
<comment type="subcellular location">
    <subcellularLocation>
        <location evidence="1">Cell envelope</location>
    </subcellularLocation>
</comment>
<dbReference type="EMBL" id="JAODOP010000004">
    <property type="protein sequence ID" value="MEF3832767.1"/>
    <property type="molecule type" value="Genomic_DNA"/>
</dbReference>
<evidence type="ECO:0000259" key="6">
    <source>
        <dbReference type="PROSITE" id="PS51352"/>
    </source>
</evidence>
<keyword evidence="5" id="KW-0732">Signal</keyword>
<evidence type="ECO:0000256" key="4">
    <source>
        <dbReference type="ARBA" id="ARBA00023284"/>
    </source>
</evidence>
<evidence type="ECO:0000256" key="1">
    <source>
        <dbReference type="ARBA" id="ARBA00004196"/>
    </source>
</evidence>
<comment type="caution">
    <text evidence="7">The sequence shown here is derived from an EMBL/GenBank/DDBJ whole genome shotgun (WGS) entry which is preliminary data.</text>
</comment>
<dbReference type="SUPFAM" id="SSF52833">
    <property type="entry name" value="Thioredoxin-like"/>
    <property type="match status" value="1"/>
</dbReference>
<dbReference type="PANTHER" id="PTHR42852">
    <property type="entry name" value="THIOL:DISULFIDE INTERCHANGE PROTEIN DSBE"/>
    <property type="match status" value="1"/>
</dbReference>
<sequence length="413" mass="45710">MKLFKIILPLLFSFATVFADNNKDSVDGKAFTITGDLTSYYTEGTIKIVGYPKKAETKKASTGGGGMMMAMGGSASNEIVYAEGPVTKGKFKISGEISGAQNVYIYISAKNKQGSTMGVMKGMNFILSSGYFKMTLGDRPNIFSITGGDTRFNDVIFAYKSAPEFLELQESYGKIYADYNSKTKAEKTKVNDEAVRISGEMIDFELAHYLQIAKTNKDKEILLMMLDCAAYGGPWTEETYKALINIDVKDTRVKDVIFKAINAGKSRAAKSRVGVGSDMNSFYTETLDKQAISLKEVCSREENKFVLLEFWASWCGPCRSEIPHMKEAYSEYNKKGFEIFSFTIDDSKAAWEKASKEENLPWIDSGMGTKTGPKDLYGVTGVPANFLIDTSTGKIVAINLRGEKLTKKLKEIF</sequence>
<evidence type="ECO:0000313" key="8">
    <source>
        <dbReference type="Proteomes" id="UP001337305"/>
    </source>
</evidence>
<evidence type="ECO:0000256" key="5">
    <source>
        <dbReference type="SAM" id="SignalP"/>
    </source>
</evidence>
<evidence type="ECO:0000256" key="2">
    <source>
        <dbReference type="ARBA" id="ARBA00022748"/>
    </source>
</evidence>
<dbReference type="PROSITE" id="PS51352">
    <property type="entry name" value="THIOREDOXIN_2"/>
    <property type="match status" value="1"/>
</dbReference>
<name>A0ABU7XSA5_9FLAO</name>
<gene>
    <name evidence="7" type="ORF">N1F79_06475</name>
</gene>